<dbReference type="GO" id="GO:0005524">
    <property type="term" value="F:ATP binding"/>
    <property type="evidence" value="ECO:0007669"/>
    <property type="project" value="UniProtKB-KW"/>
</dbReference>
<evidence type="ECO:0000256" key="2">
    <source>
        <dbReference type="ARBA" id="ARBA00022692"/>
    </source>
</evidence>
<comment type="similarity">
    <text evidence="10">Belongs to the AAA ATPase family.</text>
</comment>
<sequence>MEFLGDIITSSLKDNPYFSAGAGLFGVGIGMAALRRIGQITNLVIRRNFTLTLEVPSHDKAYPWVLHWITSRAAGRTSGVSSGGPSQHLSVETNVVRSESGRIRAAFDFVPSTGVHYMFHQGRIIRIERVRAQQTMQGANVAPFESVTLTTFGRSKQLFVELLEQARETAAVGPEWRQFGYPRSRRPLDSVVLKDGVAETIVADVREFIGHLDYSISVLNLGEFGMTADRLDHLLTHAPLQSIILLEDIDAAVHNRGQMSASKVYEGMPTLTLSGLLNALDGVTSTDGRIIFMTTNYVDRLDAALIRPGRVDMRIHLDYCDRSQLVRMFSRFYPPSSITPTTQEGDSGAKFCGLDRVSSSDQIVTPHLSDEKVHPLAVRFATQLEGVRVSSAQVQGYLLLYKDNPTGALHNVNLLKQCGTQEDSEQSRVKPLSTV</sequence>
<dbReference type="PROSITE" id="PS00674">
    <property type="entry name" value="AAA"/>
    <property type="match status" value="1"/>
</dbReference>
<keyword evidence="6" id="KW-1133">Transmembrane helix</keyword>
<dbReference type="PANTHER" id="PTHR23070">
    <property type="entry name" value="BCS1 AAA-TYPE ATPASE"/>
    <property type="match status" value="1"/>
</dbReference>
<dbReference type="Pfam" id="PF00004">
    <property type="entry name" value="AAA"/>
    <property type="match status" value="1"/>
</dbReference>
<comment type="subcellular location">
    <subcellularLocation>
        <location evidence="1">Mitochondrion membrane</location>
    </subcellularLocation>
</comment>
<evidence type="ECO:0000256" key="6">
    <source>
        <dbReference type="ARBA" id="ARBA00022989"/>
    </source>
</evidence>
<dbReference type="InterPro" id="IPR027417">
    <property type="entry name" value="P-loop_NTPase"/>
</dbReference>
<keyword evidence="4" id="KW-0378">Hydrolase</keyword>
<evidence type="ECO:0000256" key="1">
    <source>
        <dbReference type="ARBA" id="ARBA00004325"/>
    </source>
</evidence>
<evidence type="ECO:0000256" key="3">
    <source>
        <dbReference type="ARBA" id="ARBA00022741"/>
    </source>
</evidence>
<keyword evidence="2" id="KW-0812">Transmembrane</keyword>
<protein>
    <submittedName>
        <fullName evidence="12">Mitochondrial chaperone BCS1</fullName>
    </submittedName>
</protein>
<dbReference type="InterPro" id="IPR003959">
    <property type="entry name" value="ATPase_AAA_core"/>
</dbReference>
<organism evidence="12 13">
    <name type="scientific">Fasciolopsis buskii</name>
    <dbReference type="NCBI Taxonomy" id="27845"/>
    <lineage>
        <taxon>Eukaryota</taxon>
        <taxon>Metazoa</taxon>
        <taxon>Spiralia</taxon>
        <taxon>Lophotrochozoa</taxon>
        <taxon>Platyhelminthes</taxon>
        <taxon>Trematoda</taxon>
        <taxon>Digenea</taxon>
        <taxon>Plagiorchiida</taxon>
        <taxon>Echinostomata</taxon>
        <taxon>Echinostomatoidea</taxon>
        <taxon>Fasciolidae</taxon>
        <taxon>Fasciolopsis</taxon>
    </lineage>
</organism>
<dbReference type="SMART" id="SM01024">
    <property type="entry name" value="BCS1_N"/>
    <property type="match status" value="1"/>
</dbReference>
<evidence type="ECO:0000256" key="10">
    <source>
        <dbReference type="RuleBase" id="RU003651"/>
    </source>
</evidence>
<keyword evidence="13" id="KW-1185">Reference proteome</keyword>
<comment type="caution">
    <text evidence="12">The sequence shown here is derived from an EMBL/GenBank/DDBJ whole genome shotgun (WGS) entry which is preliminary data.</text>
</comment>
<dbReference type="GO" id="GO:0031966">
    <property type="term" value="C:mitochondrial membrane"/>
    <property type="evidence" value="ECO:0007669"/>
    <property type="project" value="UniProtKB-SubCell"/>
</dbReference>
<dbReference type="OrthoDB" id="10251412at2759"/>
<dbReference type="Pfam" id="PF25426">
    <property type="entry name" value="AAA_lid_BCS1"/>
    <property type="match status" value="1"/>
</dbReference>
<evidence type="ECO:0000259" key="11">
    <source>
        <dbReference type="SMART" id="SM01024"/>
    </source>
</evidence>
<evidence type="ECO:0000256" key="7">
    <source>
        <dbReference type="ARBA" id="ARBA00023128"/>
    </source>
</evidence>
<proteinExistence type="inferred from homology"/>
<gene>
    <name evidence="12" type="ORF">FBUS_08225</name>
</gene>
<evidence type="ECO:0000313" key="13">
    <source>
        <dbReference type="Proteomes" id="UP000728185"/>
    </source>
</evidence>
<dbReference type="SUPFAM" id="SSF52540">
    <property type="entry name" value="P-loop containing nucleoside triphosphate hydrolases"/>
    <property type="match status" value="1"/>
</dbReference>
<dbReference type="InterPro" id="IPR014851">
    <property type="entry name" value="BCS1_N"/>
</dbReference>
<dbReference type="InterPro" id="IPR057495">
    <property type="entry name" value="AAA_lid_BCS1"/>
</dbReference>
<keyword evidence="3 10" id="KW-0547">Nucleotide-binding</keyword>
<dbReference type="EMBL" id="LUCM01004356">
    <property type="protein sequence ID" value="KAA0194490.1"/>
    <property type="molecule type" value="Genomic_DNA"/>
</dbReference>
<evidence type="ECO:0000256" key="5">
    <source>
        <dbReference type="ARBA" id="ARBA00022840"/>
    </source>
</evidence>
<keyword evidence="7" id="KW-0496">Mitochondrion</keyword>
<keyword evidence="5 10" id="KW-0067">ATP-binding</keyword>
<evidence type="ECO:0000256" key="9">
    <source>
        <dbReference type="ARBA" id="ARBA00048778"/>
    </source>
</evidence>
<dbReference type="Pfam" id="PF08740">
    <property type="entry name" value="BCS1_N"/>
    <property type="match status" value="1"/>
</dbReference>
<dbReference type="GO" id="GO:0016887">
    <property type="term" value="F:ATP hydrolysis activity"/>
    <property type="evidence" value="ECO:0007669"/>
    <property type="project" value="InterPro"/>
</dbReference>
<evidence type="ECO:0000256" key="8">
    <source>
        <dbReference type="ARBA" id="ARBA00023136"/>
    </source>
</evidence>
<comment type="catalytic activity">
    <reaction evidence="9">
        <text>ATP + H2O = ADP + phosphate + H(+)</text>
        <dbReference type="Rhea" id="RHEA:13065"/>
        <dbReference type="ChEBI" id="CHEBI:15377"/>
        <dbReference type="ChEBI" id="CHEBI:15378"/>
        <dbReference type="ChEBI" id="CHEBI:30616"/>
        <dbReference type="ChEBI" id="CHEBI:43474"/>
        <dbReference type="ChEBI" id="CHEBI:456216"/>
    </reaction>
    <physiologicalReaction direction="left-to-right" evidence="9">
        <dbReference type="Rhea" id="RHEA:13066"/>
    </physiologicalReaction>
</comment>
<accession>A0A8E0VKZ5</accession>
<dbReference type="Gene3D" id="3.40.50.300">
    <property type="entry name" value="P-loop containing nucleotide triphosphate hydrolases"/>
    <property type="match status" value="1"/>
</dbReference>
<dbReference type="Proteomes" id="UP000728185">
    <property type="component" value="Unassembled WGS sequence"/>
</dbReference>
<feature type="domain" description="BCS1 N-terminal" evidence="11">
    <location>
        <begin position="25"/>
        <end position="191"/>
    </location>
</feature>
<dbReference type="InterPro" id="IPR003960">
    <property type="entry name" value="ATPase_AAA_CS"/>
</dbReference>
<name>A0A8E0VKZ5_9TREM</name>
<evidence type="ECO:0000313" key="12">
    <source>
        <dbReference type="EMBL" id="KAA0194490.1"/>
    </source>
</evidence>
<dbReference type="AlphaFoldDB" id="A0A8E0VKZ5"/>
<evidence type="ECO:0000256" key="4">
    <source>
        <dbReference type="ARBA" id="ARBA00022801"/>
    </source>
</evidence>
<reference evidence="12" key="1">
    <citation type="submission" date="2019-05" db="EMBL/GenBank/DDBJ databases">
        <title>Annotation for the trematode Fasciolopsis buski.</title>
        <authorList>
            <person name="Choi Y.-J."/>
        </authorList>
    </citation>
    <scope>NUCLEOTIDE SEQUENCE</scope>
    <source>
        <strain evidence="12">HT</strain>
        <tissue evidence="12">Whole worm</tissue>
    </source>
</reference>
<keyword evidence="8" id="KW-0472">Membrane</keyword>
<dbReference type="InterPro" id="IPR050747">
    <property type="entry name" value="Mitochondrial_chaperone_BCS1"/>
</dbReference>